<dbReference type="RefSeq" id="WP_263371570.1">
    <property type="nucleotide sequence ID" value="NZ_JAGSYD010000003.1"/>
</dbReference>
<dbReference type="Proteomes" id="UP001596391">
    <property type="component" value="Unassembled WGS sequence"/>
</dbReference>
<reference evidence="2" key="1">
    <citation type="journal article" date="2019" name="Int. J. Syst. Evol. Microbiol.">
        <title>The Global Catalogue of Microorganisms (GCM) 10K type strain sequencing project: providing services to taxonomists for standard genome sequencing and annotation.</title>
        <authorList>
            <consortium name="The Broad Institute Genomics Platform"/>
            <consortium name="The Broad Institute Genome Sequencing Center for Infectious Disease"/>
            <person name="Wu L."/>
            <person name="Ma J."/>
        </authorList>
    </citation>
    <scope>NUCLEOTIDE SEQUENCE [LARGE SCALE GENOMIC DNA]</scope>
    <source>
        <strain evidence="2">CGMCC 1.16026</strain>
    </source>
</reference>
<dbReference type="EMBL" id="JBHSWI010000001">
    <property type="protein sequence ID" value="MFC6645181.1"/>
    <property type="molecule type" value="Genomic_DNA"/>
</dbReference>
<name>A0ABW1Z773_9BACT</name>
<organism evidence="1 2">
    <name type="scientific">Granulicella cerasi</name>
    <dbReference type="NCBI Taxonomy" id="741063"/>
    <lineage>
        <taxon>Bacteria</taxon>
        <taxon>Pseudomonadati</taxon>
        <taxon>Acidobacteriota</taxon>
        <taxon>Terriglobia</taxon>
        <taxon>Terriglobales</taxon>
        <taxon>Acidobacteriaceae</taxon>
        <taxon>Granulicella</taxon>
    </lineage>
</organism>
<evidence type="ECO:0000313" key="2">
    <source>
        <dbReference type="Proteomes" id="UP001596391"/>
    </source>
</evidence>
<protein>
    <submittedName>
        <fullName evidence="1">Uncharacterized protein</fullName>
    </submittedName>
</protein>
<gene>
    <name evidence="1" type="ORF">ACFQBQ_06180</name>
</gene>
<keyword evidence="2" id="KW-1185">Reference proteome</keyword>
<accession>A0ABW1Z773</accession>
<proteinExistence type="predicted"/>
<comment type="caution">
    <text evidence="1">The sequence shown here is derived from an EMBL/GenBank/DDBJ whole genome shotgun (WGS) entry which is preliminary data.</text>
</comment>
<sequence length="162" mass="17825">MPYPILIVSPEASGRPVADALRRELDRALELAPNRRVGLAQLRRNEYSVVLLDEELTAPDQEATDALYQNAGGAIVLEMSFSLTGVPRIARQVKTALRRRAHDQQIAHQQAAIALQNELNASLTGLLLESQLALREATPATAPKLRHLVELAGDLRDRLRAL</sequence>
<evidence type="ECO:0000313" key="1">
    <source>
        <dbReference type="EMBL" id="MFC6645181.1"/>
    </source>
</evidence>